<proteinExistence type="predicted"/>
<dbReference type="Pfam" id="PF24819">
    <property type="entry name" value="DUF7710"/>
    <property type="match status" value="1"/>
</dbReference>
<evidence type="ECO:0000313" key="2">
    <source>
        <dbReference type="EMBL" id="TRL30847.1"/>
    </source>
</evidence>
<accession>A0A549SMS0</accession>
<name>A0A549SMS0_METSR</name>
<reference evidence="2 3" key="1">
    <citation type="submission" date="2019-07" db="EMBL/GenBank/DDBJ databases">
        <title>Ln-dependent methylotrophs.</title>
        <authorList>
            <person name="Tani A."/>
        </authorList>
    </citation>
    <scope>NUCLEOTIDE SEQUENCE [LARGE SCALE GENOMIC DNA]</scope>
    <source>
        <strain evidence="2 3">SM89A</strain>
    </source>
</reference>
<dbReference type="InterPro" id="IPR056127">
    <property type="entry name" value="DUF7710"/>
</dbReference>
<dbReference type="Proteomes" id="UP000316781">
    <property type="component" value="Unassembled WGS sequence"/>
</dbReference>
<evidence type="ECO:0000259" key="1">
    <source>
        <dbReference type="Pfam" id="PF24819"/>
    </source>
</evidence>
<protein>
    <recommendedName>
        <fullName evidence="1">DUF7710 domain-containing protein</fullName>
    </recommendedName>
</protein>
<comment type="caution">
    <text evidence="2">The sequence shown here is derived from an EMBL/GenBank/DDBJ whole genome shotgun (WGS) entry which is preliminary data.</text>
</comment>
<feature type="domain" description="DUF7710" evidence="1">
    <location>
        <begin position="4"/>
        <end position="83"/>
    </location>
</feature>
<organism evidence="2 3">
    <name type="scientific">Methylosinus sporium</name>
    <dbReference type="NCBI Taxonomy" id="428"/>
    <lineage>
        <taxon>Bacteria</taxon>
        <taxon>Pseudomonadati</taxon>
        <taxon>Pseudomonadota</taxon>
        <taxon>Alphaproteobacteria</taxon>
        <taxon>Hyphomicrobiales</taxon>
        <taxon>Methylocystaceae</taxon>
        <taxon>Methylosinus</taxon>
    </lineage>
</organism>
<sequence>MVDVWVFNGNSSRFPSAIFVSKDKAMQWASEKGLAGTLTKYPVDIPLYDYAIENGWFKPKSEKHCSSEFIGNFSSASQDHIHIGSEDPSC</sequence>
<dbReference type="EMBL" id="VJMF01000064">
    <property type="protein sequence ID" value="TRL30847.1"/>
    <property type="molecule type" value="Genomic_DNA"/>
</dbReference>
<dbReference type="AlphaFoldDB" id="A0A549SMS0"/>
<gene>
    <name evidence="2" type="ORF">FM996_15275</name>
</gene>
<evidence type="ECO:0000313" key="3">
    <source>
        <dbReference type="Proteomes" id="UP000316781"/>
    </source>
</evidence>